<organism evidence="5 6">
    <name type="scientific">Desmophyllum pertusum</name>
    <dbReference type="NCBI Taxonomy" id="174260"/>
    <lineage>
        <taxon>Eukaryota</taxon>
        <taxon>Metazoa</taxon>
        <taxon>Cnidaria</taxon>
        <taxon>Anthozoa</taxon>
        <taxon>Hexacorallia</taxon>
        <taxon>Scleractinia</taxon>
        <taxon>Caryophylliina</taxon>
        <taxon>Caryophylliidae</taxon>
        <taxon>Desmophyllum</taxon>
    </lineage>
</organism>
<protein>
    <recommendedName>
        <fullName evidence="2">small monomeric GTPase</fullName>
        <ecNumber evidence="2">3.6.5.2</ecNumber>
    </recommendedName>
</protein>
<dbReference type="NCBIfam" id="TIGR00231">
    <property type="entry name" value="small_GTP"/>
    <property type="match status" value="1"/>
</dbReference>
<dbReference type="SMART" id="SM00173">
    <property type="entry name" value="RAS"/>
    <property type="match status" value="1"/>
</dbReference>
<dbReference type="Proteomes" id="UP001163046">
    <property type="component" value="Unassembled WGS sequence"/>
</dbReference>
<accession>A0A9W9YA71</accession>
<keyword evidence="3" id="KW-0378">Hydrolase</keyword>
<dbReference type="PROSITE" id="PS51419">
    <property type="entry name" value="RAB"/>
    <property type="match status" value="1"/>
</dbReference>
<evidence type="ECO:0000313" key="5">
    <source>
        <dbReference type="EMBL" id="KAJ7328546.1"/>
    </source>
</evidence>
<dbReference type="EMBL" id="MU827796">
    <property type="protein sequence ID" value="KAJ7328546.1"/>
    <property type="molecule type" value="Genomic_DNA"/>
</dbReference>
<dbReference type="InterPro" id="IPR027417">
    <property type="entry name" value="P-loop_NTPase"/>
</dbReference>
<evidence type="ECO:0000313" key="6">
    <source>
        <dbReference type="Proteomes" id="UP001163046"/>
    </source>
</evidence>
<dbReference type="EC" id="3.6.5.2" evidence="2"/>
<dbReference type="GO" id="GO:0003925">
    <property type="term" value="F:G protein activity"/>
    <property type="evidence" value="ECO:0007669"/>
    <property type="project" value="UniProtKB-EC"/>
</dbReference>
<dbReference type="Pfam" id="PF00071">
    <property type="entry name" value="Ras"/>
    <property type="match status" value="1"/>
</dbReference>
<dbReference type="InterPro" id="IPR051065">
    <property type="entry name" value="Ras-related_GTPase"/>
</dbReference>
<dbReference type="PANTHER" id="PTHR45704">
    <property type="entry name" value="RAS-LIKE FAMILY MEMBER 11"/>
    <property type="match status" value="1"/>
</dbReference>
<dbReference type="Gene3D" id="3.40.50.300">
    <property type="entry name" value="P-loop containing nucleotide triphosphate hydrolases"/>
    <property type="match status" value="1"/>
</dbReference>
<dbReference type="PROSITE" id="PS51421">
    <property type="entry name" value="RAS"/>
    <property type="match status" value="1"/>
</dbReference>
<dbReference type="PRINTS" id="PR00449">
    <property type="entry name" value="RASTRNSFRMNG"/>
</dbReference>
<dbReference type="OrthoDB" id="18798at2759"/>
<sequence length="216" mass="24472">MGQRKLNGATPSSLKKINAVVMGRDSVGKSALTVRLLTKRFIGEYDSSLESIYRHYFELEGDYISLDIMDTAGKNTDEKLSQCASFGNLFLLLFSITESSSLKEAERLGKFLKTTKTSGEYSVVVVGTKLDLREYREVSKDEGNILANELEGTYREISSADGYEEAQQLFHDSIKAHLQSRFTDRDRQRRGLGLKKLKEGLLVRTKSLYRRRGMTF</sequence>
<dbReference type="SMART" id="SM00175">
    <property type="entry name" value="RAB"/>
    <property type="match status" value="1"/>
</dbReference>
<comment type="similarity">
    <text evidence="1">Belongs to the small GTPase superfamily. Ras family.</text>
</comment>
<evidence type="ECO:0000256" key="3">
    <source>
        <dbReference type="ARBA" id="ARBA00022801"/>
    </source>
</evidence>
<evidence type="ECO:0000256" key="4">
    <source>
        <dbReference type="ARBA" id="ARBA00048098"/>
    </source>
</evidence>
<reference evidence="5" key="1">
    <citation type="submission" date="2023-01" db="EMBL/GenBank/DDBJ databases">
        <title>Genome assembly of the deep-sea coral Lophelia pertusa.</title>
        <authorList>
            <person name="Herrera S."/>
            <person name="Cordes E."/>
        </authorList>
    </citation>
    <scope>NUCLEOTIDE SEQUENCE</scope>
    <source>
        <strain evidence="5">USNM1676648</strain>
        <tissue evidence="5">Polyp</tissue>
    </source>
</reference>
<comment type="caution">
    <text evidence="5">The sequence shown here is derived from an EMBL/GenBank/DDBJ whole genome shotgun (WGS) entry which is preliminary data.</text>
</comment>
<proteinExistence type="inferred from homology"/>
<dbReference type="GO" id="GO:0005525">
    <property type="term" value="F:GTP binding"/>
    <property type="evidence" value="ECO:0007669"/>
    <property type="project" value="InterPro"/>
</dbReference>
<dbReference type="InterPro" id="IPR001806">
    <property type="entry name" value="Small_GTPase"/>
</dbReference>
<dbReference type="SMART" id="SM00174">
    <property type="entry name" value="RHO"/>
    <property type="match status" value="1"/>
</dbReference>
<name>A0A9W9YA71_9CNID</name>
<evidence type="ECO:0000256" key="2">
    <source>
        <dbReference type="ARBA" id="ARBA00011984"/>
    </source>
</evidence>
<dbReference type="AlphaFoldDB" id="A0A9W9YA71"/>
<dbReference type="SUPFAM" id="SSF52540">
    <property type="entry name" value="P-loop containing nucleoside triphosphate hydrolases"/>
    <property type="match status" value="1"/>
</dbReference>
<dbReference type="InterPro" id="IPR005225">
    <property type="entry name" value="Small_GTP-bd"/>
</dbReference>
<evidence type="ECO:0000256" key="1">
    <source>
        <dbReference type="ARBA" id="ARBA00008344"/>
    </source>
</evidence>
<gene>
    <name evidence="5" type="ORF">OS493_024462</name>
</gene>
<keyword evidence="6" id="KW-1185">Reference proteome</keyword>
<comment type="catalytic activity">
    <reaction evidence="4">
        <text>GTP + H2O = GDP + phosphate + H(+)</text>
        <dbReference type="Rhea" id="RHEA:19669"/>
        <dbReference type="ChEBI" id="CHEBI:15377"/>
        <dbReference type="ChEBI" id="CHEBI:15378"/>
        <dbReference type="ChEBI" id="CHEBI:37565"/>
        <dbReference type="ChEBI" id="CHEBI:43474"/>
        <dbReference type="ChEBI" id="CHEBI:58189"/>
        <dbReference type="EC" id="3.6.5.2"/>
    </reaction>
</comment>